<dbReference type="Proteomes" id="UP000800035">
    <property type="component" value="Unassembled WGS sequence"/>
</dbReference>
<evidence type="ECO:0000313" key="2">
    <source>
        <dbReference type="Proteomes" id="UP000800035"/>
    </source>
</evidence>
<accession>A0A6A5T9V8</accession>
<dbReference type="AlphaFoldDB" id="A0A6A5T9V8"/>
<proteinExistence type="predicted"/>
<reference evidence="1" key="1">
    <citation type="journal article" date="2020" name="Stud. Mycol.">
        <title>101 Dothideomycetes genomes: a test case for predicting lifestyles and emergence of pathogens.</title>
        <authorList>
            <person name="Haridas S."/>
            <person name="Albert R."/>
            <person name="Binder M."/>
            <person name="Bloem J."/>
            <person name="Labutti K."/>
            <person name="Salamov A."/>
            <person name="Andreopoulos B."/>
            <person name="Baker S."/>
            <person name="Barry K."/>
            <person name="Bills G."/>
            <person name="Bluhm B."/>
            <person name="Cannon C."/>
            <person name="Castanera R."/>
            <person name="Culley D."/>
            <person name="Daum C."/>
            <person name="Ezra D."/>
            <person name="Gonzalez J."/>
            <person name="Henrissat B."/>
            <person name="Kuo A."/>
            <person name="Liang C."/>
            <person name="Lipzen A."/>
            <person name="Lutzoni F."/>
            <person name="Magnuson J."/>
            <person name="Mondo S."/>
            <person name="Nolan M."/>
            <person name="Ohm R."/>
            <person name="Pangilinan J."/>
            <person name="Park H.-J."/>
            <person name="Ramirez L."/>
            <person name="Alfaro M."/>
            <person name="Sun H."/>
            <person name="Tritt A."/>
            <person name="Yoshinaga Y."/>
            <person name="Zwiers L.-H."/>
            <person name="Turgeon B."/>
            <person name="Goodwin S."/>
            <person name="Spatafora J."/>
            <person name="Crous P."/>
            <person name="Grigoriev I."/>
        </authorList>
    </citation>
    <scope>NUCLEOTIDE SEQUENCE</scope>
    <source>
        <strain evidence="1">CBS 675.92</strain>
    </source>
</reference>
<keyword evidence="2" id="KW-1185">Reference proteome</keyword>
<dbReference type="EMBL" id="ML977056">
    <property type="protein sequence ID" value="KAF1948502.1"/>
    <property type="molecule type" value="Genomic_DNA"/>
</dbReference>
<evidence type="ECO:0000313" key="1">
    <source>
        <dbReference type="EMBL" id="KAF1948502.1"/>
    </source>
</evidence>
<organism evidence="1 2">
    <name type="scientific">Byssothecium circinans</name>
    <dbReference type="NCBI Taxonomy" id="147558"/>
    <lineage>
        <taxon>Eukaryota</taxon>
        <taxon>Fungi</taxon>
        <taxon>Dikarya</taxon>
        <taxon>Ascomycota</taxon>
        <taxon>Pezizomycotina</taxon>
        <taxon>Dothideomycetes</taxon>
        <taxon>Pleosporomycetidae</taxon>
        <taxon>Pleosporales</taxon>
        <taxon>Massarineae</taxon>
        <taxon>Massarinaceae</taxon>
        <taxon>Byssothecium</taxon>
    </lineage>
</organism>
<sequence>MGRSRTVTLETLACRTAMQDASRRQSADLTFLIHKSQHRRNHKNSECSKRPLSLTLPQLTIRGEIVVVWHVSGQTFCAAGMPRSCAKSSCNTCMLTYIL</sequence>
<name>A0A6A5T9V8_9PLEO</name>
<protein>
    <submittedName>
        <fullName evidence="1">Uncharacterized protein</fullName>
    </submittedName>
</protein>
<gene>
    <name evidence="1" type="ORF">CC80DRAFT_498158</name>
</gene>